<dbReference type="InterPro" id="IPR001680">
    <property type="entry name" value="WD40_rpt"/>
</dbReference>
<evidence type="ECO:0000313" key="9">
    <source>
        <dbReference type="Proteomes" id="UP000030748"/>
    </source>
</evidence>
<dbReference type="PROSITE" id="PS50082">
    <property type="entry name" value="WD_REPEATS_2"/>
    <property type="match status" value="3"/>
</dbReference>
<dbReference type="InterPro" id="IPR015943">
    <property type="entry name" value="WD40/YVTN_repeat-like_dom_sf"/>
</dbReference>
<feature type="domain" description="Putative E3 ubiquitin-protein ligase LIN N-terminal" evidence="5">
    <location>
        <begin position="3"/>
        <end position="261"/>
    </location>
</feature>
<dbReference type="SMART" id="SM00320">
    <property type="entry name" value="WD40"/>
    <property type="match status" value="3"/>
</dbReference>
<feature type="repeat" description="WD" evidence="3">
    <location>
        <begin position="980"/>
        <end position="1014"/>
    </location>
</feature>
<dbReference type="eggNOG" id="KOG0167">
    <property type="taxonomic scope" value="Eukaryota"/>
</dbReference>
<dbReference type="InterPro" id="IPR052858">
    <property type="entry name" value="E3_ubiquitin-ligase_LIN"/>
</dbReference>
<gene>
    <name evidence="8" type="ORF">MIMGU_mgv1a023448mg</name>
</gene>
<dbReference type="InterPro" id="IPR036322">
    <property type="entry name" value="WD40_repeat_dom_sf"/>
</dbReference>
<dbReference type="Gene3D" id="2.130.10.10">
    <property type="entry name" value="YVTN repeat-like/Quinoprotein amine dehydrogenase"/>
    <property type="match status" value="2"/>
</dbReference>
<evidence type="ECO:0000256" key="4">
    <source>
        <dbReference type="SAM" id="MobiDB-lite"/>
    </source>
</evidence>
<dbReference type="PANTHER" id="PTHR47446">
    <property type="entry name" value="RING-TYPE E3 UBIQUITIN TRANSFERASE"/>
    <property type="match status" value="1"/>
</dbReference>
<dbReference type="Proteomes" id="UP000030748">
    <property type="component" value="Unassembled WGS sequence"/>
</dbReference>
<keyword evidence="9" id="KW-1185">Reference proteome</keyword>
<dbReference type="EMBL" id="KI630476">
    <property type="protein sequence ID" value="EYU38802.1"/>
    <property type="molecule type" value="Genomic_DNA"/>
</dbReference>
<dbReference type="AlphaFoldDB" id="A0A022REJ4"/>
<dbReference type="InterPro" id="IPR056512">
    <property type="entry name" value="LIN_N"/>
</dbReference>
<organism evidence="8 9">
    <name type="scientific">Erythranthe guttata</name>
    <name type="common">Yellow monkey flower</name>
    <name type="synonym">Mimulus guttatus</name>
    <dbReference type="NCBI Taxonomy" id="4155"/>
    <lineage>
        <taxon>Eukaryota</taxon>
        <taxon>Viridiplantae</taxon>
        <taxon>Streptophyta</taxon>
        <taxon>Embryophyta</taxon>
        <taxon>Tracheophyta</taxon>
        <taxon>Spermatophyta</taxon>
        <taxon>Magnoliopsida</taxon>
        <taxon>eudicotyledons</taxon>
        <taxon>Gunneridae</taxon>
        <taxon>Pentapetalae</taxon>
        <taxon>asterids</taxon>
        <taxon>lamiids</taxon>
        <taxon>Lamiales</taxon>
        <taxon>Phrymaceae</taxon>
        <taxon>Erythranthe</taxon>
    </lineage>
</organism>
<dbReference type="Pfam" id="PF23654">
    <property type="entry name" value="ARM_LIN_2nd"/>
    <property type="match status" value="1"/>
</dbReference>
<feature type="repeat" description="WD" evidence="3">
    <location>
        <begin position="955"/>
        <end position="968"/>
    </location>
</feature>
<evidence type="ECO:0000256" key="2">
    <source>
        <dbReference type="ARBA" id="ARBA00022737"/>
    </source>
</evidence>
<dbReference type="SUPFAM" id="SSF48371">
    <property type="entry name" value="ARM repeat"/>
    <property type="match status" value="1"/>
</dbReference>
<dbReference type="STRING" id="4155.A0A022REJ4"/>
<keyword evidence="1 3" id="KW-0853">WD repeat</keyword>
<evidence type="ECO:0000313" key="8">
    <source>
        <dbReference type="EMBL" id="EYU38802.1"/>
    </source>
</evidence>
<feature type="repeat" description="WD" evidence="3">
    <location>
        <begin position="1191"/>
        <end position="1225"/>
    </location>
</feature>
<dbReference type="InterPro" id="IPR011989">
    <property type="entry name" value="ARM-like"/>
</dbReference>
<feature type="region of interest" description="Disordered" evidence="4">
    <location>
        <begin position="291"/>
        <end position="333"/>
    </location>
</feature>
<dbReference type="Pfam" id="PF23628">
    <property type="entry name" value="ARM_LIN_C"/>
    <property type="match status" value="1"/>
</dbReference>
<dbReference type="Gene3D" id="1.25.10.10">
    <property type="entry name" value="Leucine-rich Repeat Variant"/>
    <property type="match status" value="1"/>
</dbReference>
<sequence>MEENDVVRSLITTIGSFIEDRLTNKEQRIQHKDHCAERLAAEDRTAKNQTEEIHYSDQAVLANLDWGIEALEEAIATSNVETKMARLEYAEKMLQVCAMLHSDRKTAGVPNFYLSAWAHLNLSYLWKLKNDNRNSILHMLEMFVVDPFFSRVDFAPELWRSIFSPHMSSIIGWYSEERRKIVFDMIPDNSDLSLTVDFDHCFNESLILSVRPEQAERIQALENLYAESLDSNTRLYAKYYKDCMNYDAANTRKAILPMMPIVEPPMTPLHEISSRLIPDYVKFGPVLPKSAGFSTNQSRDASSSRRESSRNSSPKTPSVTNSSPKSVKKPGNIQTSMLRLLSTRATDSTSLPISPLSCCDNSSISSTDSDEETKRFVRAALATSPTSVISQASVETVINALKPYILCLCNSEDLKECEEAVLTVSKIWEDSNVGPGINSYLSSPTIVNGFMEILSASFDKDVLRTTICTLSKLICADDRVRDLLTSIDSDFYCLTDLLKKGLVEAAVLVYLLRPSFSQISRHDLVGTLVRIISDENEDVTNFRFSIAPKDAAIALLEQIVIGGDESEKSVNAMNVVVTDNGIPALLSCLDRVDGRQSVVSILLRCMRSDSTCKNVVANGIELSHVLELFHNGDDSVRGMCVEFLCELVRLKRRTSSDEILRIIKEEGTFSTMHTLLVYLQMSPMEQKPSVAILLLQLDLLAAPRKPSIYREEAMEAILEALRSKEFPSSQITALGMLSSLVGSLRGSNKPCVESWLLKIAGFDRTCGDTTKTDETKADETKEEERAARNWEKRIAFVLSNHEKGSIFKAMEECFKSNSIEIARSCLVVSTWLVHMLYSFPDCGTRDVARKSLLDKFVNVLQSSKNLEEKILAALALRGFASEPCGLNEIGVYAKSLWKTLRKIKKSCTAASDITKALMNLPSIDAADLWSCVEGPAIDVSVNGEILSMIHVRSRLISSHSDGTIKVWDTAKRAPRLIQEAREHSKAVTCLYVTPSCDKLYSGSLDKTIRVWSIKQEEIYCIQVHDVREAVLALAANASVACFSSQGNGVKVYNWSGIVKNIGFNKQAKCLALDGDKLYCGCSGYSVQEVDLKTQSSSTFYSGAKKLLGKQTIHSVEIQDGLLYAGGSSVDGVAGKVFKLSSKAVIGSLPTGLDIQQTTVNNDFIFTATKCGIIEVWLKERVAKIAYIKMACGGGSTRITAVASDSDGQKLFSGTSDGRIQVWSLD</sequence>
<reference evidence="8 9" key="1">
    <citation type="journal article" date="2013" name="Proc. Natl. Acad. Sci. U.S.A.">
        <title>Fine-scale variation in meiotic recombination in Mimulus inferred from population shotgun sequencing.</title>
        <authorList>
            <person name="Hellsten U."/>
            <person name="Wright K.M."/>
            <person name="Jenkins J."/>
            <person name="Shu S."/>
            <person name="Yuan Y."/>
            <person name="Wessler S.R."/>
            <person name="Schmutz J."/>
            <person name="Willis J.H."/>
            <person name="Rokhsar D.S."/>
        </authorList>
    </citation>
    <scope>NUCLEOTIDE SEQUENCE [LARGE SCALE GENOMIC DNA]</scope>
    <source>
        <strain evidence="9">cv. DUN x IM62</strain>
    </source>
</reference>
<protein>
    <recommendedName>
        <fullName evidence="10">RING-type E3 ubiquitin transferase</fullName>
    </recommendedName>
</protein>
<evidence type="ECO:0000259" key="5">
    <source>
        <dbReference type="Pfam" id="PF23568"/>
    </source>
</evidence>
<dbReference type="InterPro" id="IPR020472">
    <property type="entry name" value="WD40_PAC1"/>
</dbReference>
<dbReference type="InterPro" id="IPR055566">
    <property type="entry name" value="ARM_LIN"/>
</dbReference>
<feature type="domain" description="Putative E3 ubiquitin-protein ligase LIN ARM repeats" evidence="7">
    <location>
        <begin position="396"/>
        <end position="557"/>
    </location>
</feature>
<feature type="compositionally biased region" description="Polar residues" evidence="4">
    <location>
        <begin position="314"/>
        <end position="325"/>
    </location>
</feature>
<dbReference type="PROSITE" id="PS50294">
    <property type="entry name" value="WD_REPEATS_REGION"/>
    <property type="match status" value="2"/>
</dbReference>
<evidence type="ECO:0000256" key="1">
    <source>
        <dbReference type="ARBA" id="ARBA00022574"/>
    </source>
</evidence>
<dbReference type="InterPro" id="IPR016024">
    <property type="entry name" value="ARM-type_fold"/>
</dbReference>
<dbReference type="PRINTS" id="PR00320">
    <property type="entry name" value="GPROTEINBRPT"/>
</dbReference>
<dbReference type="InterPro" id="IPR056514">
    <property type="entry name" value="ARM_LIN_2nd"/>
</dbReference>
<keyword evidence="2" id="KW-0677">Repeat</keyword>
<dbReference type="Pfam" id="PF00400">
    <property type="entry name" value="WD40"/>
    <property type="match status" value="2"/>
</dbReference>
<evidence type="ECO:0000256" key="3">
    <source>
        <dbReference type="PROSITE-ProRule" id="PRU00221"/>
    </source>
</evidence>
<accession>A0A022REJ4</accession>
<dbReference type="PANTHER" id="PTHR47446:SF3">
    <property type="entry name" value="RING-TYPE E3 UBIQUITIN TRANSFERASE"/>
    <property type="match status" value="1"/>
</dbReference>
<dbReference type="Pfam" id="PF23568">
    <property type="entry name" value="ARM_LIN"/>
    <property type="match status" value="1"/>
</dbReference>
<evidence type="ECO:0008006" key="10">
    <source>
        <dbReference type="Google" id="ProtNLM"/>
    </source>
</evidence>
<evidence type="ECO:0000259" key="7">
    <source>
        <dbReference type="Pfam" id="PF23654"/>
    </source>
</evidence>
<proteinExistence type="predicted"/>
<feature type="domain" description="Putative E3 ubiquitin-protein ligase LIN ARM-like" evidence="6">
    <location>
        <begin position="558"/>
        <end position="915"/>
    </location>
</feature>
<name>A0A022REJ4_ERYGU</name>
<evidence type="ECO:0000259" key="6">
    <source>
        <dbReference type="Pfam" id="PF23628"/>
    </source>
</evidence>
<dbReference type="SUPFAM" id="SSF50978">
    <property type="entry name" value="WD40 repeat-like"/>
    <property type="match status" value="1"/>
</dbReference>